<feature type="region of interest" description="Disordered" evidence="1">
    <location>
        <begin position="42"/>
        <end position="61"/>
    </location>
</feature>
<accession>A0ABQ2ZHK9</accession>
<organism evidence="2 3">
    <name type="scientific">Streptomyces xanthochromogenes</name>
    <dbReference type="NCBI Taxonomy" id="67384"/>
    <lineage>
        <taxon>Bacteria</taxon>
        <taxon>Bacillati</taxon>
        <taxon>Actinomycetota</taxon>
        <taxon>Actinomycetes</taxon>
        <taxon>Kitasatosporales</taxon>
        <taxon>Streptomycetaceae</taxon>
        <taxon>Streptomyces</taxon>
    </lineage>
</organism>
<name>A0ABQ2ZHK9_9ACTN</name>
<sequence>MSPATGANRVAATIMVPIIATDRTAENPGAVQCRHPLKIPEGHYRAQPHRPLTAGCPSGTGSAVPTGPAVIGFQDLQDPFQEGVSAVCPGRHTVSVTIASGWGLVFASRAGPTLTSRLEFNRMCVRR</sequence>
<protein>
    <submittedName>
        <fullName evidence="2">Uncharacterized protein</fullName>
    </submittedName>
</protein>
<gene>
    <name evidence="2" type="ORF">GCM10010326_01390</name>
</gene>
<dbReference type="Proteomes" id="UP000600946">
    <property type="component" value="Unassembled WGS sequence"/>
</dbReference>
<dbReference type="EMBL" id="BMUU01000001">
    <property type="protein sequence ID" value="GGY13787.1"/>
    <property type="molecule type" value="Genomic_DNA"/>
</dbReference>
<keyword evidence="3" id="KW-1185">Reference proteome</keyword>
<evidence type="ECO:0000256" key="1">
    <source>
        <dbReference type="SAM" id="MobiDB-lite"/>
    </source>
</evidence>
<evidence type="ECO:0000313" key="2">
    <source>
        <dbReference type="EMBL" id="GGY13787.1"/>
    </source>
</evidence>
<reference evidence="3" key="1">
    <citation type="journal article" date="2019" name="Int. J. Syst. Evol. Microbiol.">
        <title>The Global Catalogue of Microorganisms (GCM) 10K type strain sequencing project: providing services to taxonomists for standard genome sequencing and annotation.</title>
        <authorList>
            <consortium name="The Broad Institute Genomics Platform"/>
            <consortium name="The Broad Institute Genome Sequencing Center for Infectious Disease"/>
            <person name="Wu L."/>
            <person name="Ma J."/>
        </authorList>
    </citation>
    <scope>NUCLEOTIDE SEQUENCE [LARGE SCALE GENOMIC DNA]</scope>
    <source>
        <strain evidence="3">JCM 4594</strain>
    </source>
</reference>
<evidence type="ECO:0000313" key="3">
    <source>
        <dbReference type="Proteomes" id="UP000600946"/>
    </source>
</evidence>
<comment type="caution">
    <text evidence="2">The sequence shown here is derived from an EMBL/GenBank/DDBJ whole genome shotgun (WGS) entry which is preliminary data.</text>
</comment>
<proteinExistence type="predicted"/>